<dbReference type="GO" id="GO:0044550">
    <property type="term" value="P:secondary metabolite biosynthetic process"/>
    <property type="evidence" value="ECO:0007669"/>
    <property type="project" value="TreeGrafter"/>
</dbReference>
<sequence>MREHFMKITGIAGLLPSRFVSNQEVIDLVEYYSKEIFHGDLPKTLKLIGKMLNKAGINSRYWLADNEKPMELIEAAFNHALAQANIIKEDIDLLIYSSVARGFIEPANSTFVSKALGLTCRNYDVVDACNGWVAAMDIINSKMKAGEIRHAAIVNMEFIMSQNGPIFPKTFSLNSLSEVAYKFIGCTVGEAATVTIISNESPENFKFNYINRPDLSDLSTISLPDWRLFCNDTDVERIGPTGGKYQVNSHSALLHDHGEKETINLFNHHKISDDIEHIFIHTGSPKTWARLGQKMGIDDKIHHVGQRVGNIATASIPFGIFDAINQGILEKNQLCMGWAGSGGMVFAAMTFKF</sequence>
<evidence type="ECO:0000256" key="2">
    <source>
        <dbReference type="ARBA" id="ARBA00023315"/>
    </source>
</evidence>
<gene>
    <name evidence="4" type="ordered locus">plu4844</name>
</gene>
<dbReference type="STRING" id="243265.plu4844"/>
<dbReference type="KEGG" id="plu:plu4844"/>
<dbReference type="EMBL" id="BX571875">
    <property type="protein sequence ID" value="CAE17216.1"/>
    <property type="molecule type" value="Genomic_DNA"/>
</dbReference>
<reference evidence="5" key="1">
    <citation type="journal article" date="2003" name="Nat. Biotechnol.">
        <title>The genome sequence of the entomopathogenic bacterium Photorhabdus luminescens.</title>
        <authorList>
            <person name="Duchaud E."/>
            <person name="Rusniok C."/>
            <person name="Frangeul L."/>
            <person name="Buchrieser C."/>
            <person name="Givaudan A."/>
            <person name="Taourit S."/>
            <person name="Bocs S."/>
            <person name="Boursaux-Eude C."/>
            <person name="Chandler M."/>
            <person name="Charles J.-F."/>
            <person name="Dassa E."/>
            <person name="Derose R."/>
            <person name="Derzelle S."/>
            <person name="Freyssinet G."/>
            <person name="Gaudriault S."/>
            <person name="Medigue C."/>
            <person name="Lanois A."/>
            <person name="Powell K."/>
            <person name="Siguier P."/>
            <person name="Vincent R."/>
            <person name="Wingate V."/>
            <person name="Zouine M."/>
            <person name="Glaser P."/>
            <person name="Boemare N."/>
            <person name="Danchin A."/>
            <person name="Kunst F."/>
        </authorList>
    </citation>
    <scope>NUCLEOTIDE SEQUENCE [LARGE SCALE GENOMIC DNA]</scope>
    <source>
        <strain evidence="5">DSM 15139 / CIP 105565 / TT01</strain>
    </source>
</reference>
<proteinExistence type="predicted"/>
<dbReference type="SUPFAM" id="SSF53901">
    <property type="entry name" value="Thiolase-like"/>
    <property type="match status" value="2"/>
</dbReference>
<evidence type="ECO:0000313" key="5">
    <source>
        <dbReference type="Proteomes" id="UP000002514"/>
    </source>
</evidence>
<keyword evidence="5" id="KW-1185">Reference proteome</keyword>
<dbReference type="eggNOG" id="COG0332">
    <property type="taxonomic scope" value="Bacteria"/>
</dbReference>
<dbReference type="PANTHER" id="PTHR34069:SF2">
    <property type="entry name" value="BETA-KETOACYL-[ACYL-CARRIER-PROTEIN] SYNTHASE III"/>
    <property type="match status" value="1"/>
</dbReference>
<keyword evidence="2" id="KW-0012">Acyltransferase</keyword>
<protein>
    <submittedName>
        <fullName evidence="4">Photorhabdus luminescens subsp. laumondii TTO1 complete genome segment 17/17</fullName>
    </submittedName>
</protein>
<dbReference type="GO" id="GO:0016746">
    <property type="term" value="F:acyltransferase activity"/>
    <property type="evidence" value="ECO:0007669"/>
    <property type="project" value="UniProtKB-KW"/>
</dbReference>
<dbReference type="Pfam" id="PF08541">
    <property type="entry name" value="ACP_syn_III_C"/>
    <property type="match status" value="1"/>
</dbReference>
<keyword evidence="1" id="KW-0808">Transferase</keyword>
<organism evidence="4 5">
    <name type="scientific">Photorhabdus laumondii subsp. laumondii (strain DSM 15139 / CIP 105565 / TT01)</name>
    <name type="common">Photorhabdus luminescens subsp. laumondii</name>
    <dbReference type="NCBI Taxonomy" id="243265"/>
    <lineage>
        <taxon>Bacteria</taxon>
        <taxon>Pseudomonadati</taxon>
        <taxon>Pseudomonadota</taxon>
        <taxon>Gammaproteobacteria</taxon>
        <taxon>Enterobacterales</taxon>
        <taxon>Morganellaceae</taxon>
        <taxon>Photorhabdus</taxon>
    </lineage>
</organism>
<accession>Q7MY49</accession>
<feature type="domain" description="Beta-ketoacyl-[acyl-carrier-protein] synthase III C-terminal" evidence="3">
    <location>
        <begin position="272"/>
        <end position="352"/>
    </location>
</feature>
<dbReference type="HOGENOM" id="CLU_039592_4_2_6"/>
<evidence type="ECO:0000259" key="3">
    <source>
        <dbReference type="Pfam" id="PF08541"/>
    </source>
</evidence>
<dbReference type="AlphaFoldDB" id="Q7MY49"/>
<dbReference type="Gene3D" id="3.40.47.10">
    <property type="match status" value="2"/>
</dbReference>
<evidence type="ECO:0000256" key="1">
    <source>
        <dbReference type="ARBA" id="ARBA00022679"/>
    </source>
</evidence>
<dbReference type="Proteomes" id="UP000002514">
    <property type="component" value="Chromosome"/>
</dbReference>
<dbReference type="PANTHER" id="PTHR34069">
    <property type="entry name" value="3-OXOACYL-[ACYL-CARRIER-PROTEIN] SYNTHASE 3"/>
    <property type="match status" value="1"/>
</dbReference>
<name>Q7MY49_PHOLL</name>
<dbReference type="InterPro" id="IPR013747">
    <property type="entry name" value="ACP_syn_III_C"/>
</dbReference>
<evidence type="ECO:0000313" key="4">
    <source>
        <dbReference type="EMBL" id="CAE17216.1"/>
    </source>
</evidence>
<dbReference type="CDD" id="cd00830">
    <property type="entry name" value="KAS_III"/>
    <property type="match status" value="1"/>
</dbReference>
<dbReference type="InterPro" id="IPR016039">
    <property type="entry name" value="Thiolase-like"/>
</dbReference>